<dbReference type="InterPro" id="IPR055170">
    <property type="entry name" value="GFO_IDH_MocA-like_dom"/>
</dbReference>
<dbReference type="Gene3D" id="3.30.360.10">
    <property type="entry name" value="Dihydrodipicolinate Reductase, domain 2"/>
    <property type="match status" value="1"/>
</dbReference>
<dbReference type="SUPFAM" id="SSF55347">
    <property type="entry name" value="Glyceraldehyde-3-phosphate dehydrogenase-like, C-terminal domain"/>
    <property type="match status" value="1"/>
</dbReference>
<evidence type="ECO:0000256" key="1">
    <source>
        <dbReference type="ARBA" id="ARBA00023002"/>
    </source>
</evidence>
<dbReference type="GO" id="GO:0000166">
    <property type="term" value="F:nucleotide binding"/>
    <property type="evidence" value="ECO:0007669"/>
    <property type="project" value="InterPro"/>
</dbReference>
<dbReference type="PANTHER" id="PTHR43818">
    <property type="entry name" value="BCDNA.GH03377"/>
    <property type="match status" value="1"/>
</dbReference>
<evidence type="ECO:0000259" key="2">
    <source>
        <dbReference type="Pfam" id="PF01408"/>
    </source>
</evidence>
<dbReference type="InterPro" id="IPR050463">
    <property type="entry name" value="Gfo/Idh/MocA_oxidrdct_glycsds"/>
</dbReference>
<dbReference type="InterPro" id="IPR036291">
    <property type="entry name" value="NAD(P)-bd_dom_sf"/>
</dbReference>
<feature type="domain" description="Gfo/Idh/MocA-like oxidoreductase N-terminal" evidence="2">
    <location>
        <begin position="5"/>
        <end position="122"/>
    </location>
</feature>
<dbReference type="PANTHER" id="PTHR43818:SF11">
    <property type="entry name" value="BCDNA.GH03377"/>
    <property type="match status" value="1"/>
</dbReference>
<dbReference type="GO" id="GO:0033712">
    <property type="term" value="F:1,5-anhydro-D-fructose reductase (1,5-anhydro-D-mannitol-forming) activity"/>
    <property type="evidence" value="ECO:0007669"/>
    <property type="project" value="UniProtKB-EC"/>
</dbReference>
<dbReference type="InterPro" id="IPR000683">
    <property type="entry name" value="Gfo/Idh/MocA-like_OxRdtase_N"/>
</dbReference>
<name>A0A174M006_9FIRM</name>
<organism evidence="4 5">
    <name type="scientific">Faecalicatena contorta</name>
    <dbReference type="NCBI Taxonomy" id="39482"/>
    <lineage>
        <taxon>Bacteria</taxon>
        <taxon>Bacillati</taxon>
        <taxon>Bacillota</taxon>
        <taxon>Clostridia</taxon>
        <taxon>Lachnospirales</taxon>
        <taxon>Lachnospiraceae</taxon>
        <taxon>Faecalicatena</taxon>
    </lineage>
</organism>
<dbReference type="Proteomes" id="UP000095544">
    <property type="component" value="Unassembled WGS sequence"/>
</dbReference>
<dbReference type="EC" id="1.1.1.292" evidence="4"/>
<reference evidence="4 5" key="1">
    <citation type="submission" date="2015-09" db="EMBL/GenBank/DDBJ databases">
        <authorList>
            <consortium name="Pathogen Informatics"/>
        </authorList>
    </citation>
    <scope>NUCLEOTIDE SEQUENCE [LARGE SCALE GENOMIC DNA]</scope>
    <source>
        <strain evidence="4 5">2789STDY5834876</strain>
    </source>
</reference>
<dbReference type="SUPFAM" id="SSF51735">
    <property type="entry name" value="NAD(P)-binding Rossmann-fold domains"/>
    <property type="match status" value="1"/>
</dbReference>
<feature type="domain" description="GFO/IDH/MocA-like oxidoreductase" evidence="3">
    <location>
        <begin position="130"/>
        <end position="277"/>
    </location>
</feature>
<proteinExistence type="predicted"/>
<dbReference type="STRING" id="39482.ERS852491_04786"/>
<evidence type="ECO:0000313" key="4">
    <source>
        <dbReference type="EMBL" id="CUP29792.1"/>
    </source>
</evidence>
<dbReference type="EMBL" id="CYZU01000078">
    <property type="protein sequence ID" value="CUP29792.1"/>
    <property type="molecule type" value="Genomic_DNA"/>
</dbReference>
<protein>
    <submittedName>
        <fullName evidence="4">1,5-anhydro-D-fructose reductase</fullName>
        <ecNumber evidence="4">1.1.1.292</ecNumber>
    </submittedName>
</protein>
<dbReference type="AlphaFoldDB" id="A0A174M006"/>
<evidence type="ECO:0000259" key="3">
    <source>
        <dbReference type="Pfam" id="PF22725"/>
    </source>
</evidence>
<dbReference type="OrthoDB" id="9783105at2"/>
<keyword evidence="1 4" id="KW-0560">Oxidoreductase</keyword>
<evidence type="ECO:0000313" key="5">
    <source>
        <dbReference type="Proteomes" id="UP000095544"/>
    </source>
</evidence>
<accession>A0A174M006</accession>
<dbReference type="Gene3D" id="3.40.50.720">
    <property type="entry name" value="NAD(P)-binding Rossmann-like Domain"/>
    <property type="match status" value="1"/>
</dbReference>
<gene>
    <name evidence="4" type="primary">afr_7</name>
    <name evidence="4" type="ORF">ERS852491_04786</name>
</gene>
<sequence>MQKIAVGVIGLGFIGKQHIEALRRVPGIEVAAASDADASMRNWCQANGIENFYVNYQDMLKKVKLDAVHDCTPNHMHFEVNKAILESGRHVYSEKPLTLRSSEALELCRLAKEKDRLAAVNFNYRNNAMVQEMKGRVQEGRLGGFSHIQLEYLQDWLLYDTDFDWRISRETGGESRATADIGSHCFDTLQFITGERITAVYAVFHQQYRKRKYCKEKRETFSGGQKGDTYEVADVENEDAAHILFRLEGGIIGNIAVSQVCAGKKNGLKVLISGEREAVQWEQENPDKLWIGHRDGGNEVLYADGKYLTDYAKSFAVLPNGHPAGWTDALTNGIGNFYSQIRDRKSNIRYANFEDGYYISKIVEACIESSRLNRWVEIKGGEKYEKKQSD</sequence>
<dbReference type="RefSeq" id="WP_050638915.1">
    <property type="nucleotide sequence ID" value="NZ_CABKUE010000004.1"/>
</dbReference>
<dbReference type="Pfam" id="PF01408">
    <property type="entry name" value="GFO_IDH_MocA"/>
    <property type="match status" value="1"/>
</dbReference>
<dbReference type="Pfam" id="PF22725">
    <property type="entry name" value="GFO_IDH_MocA_C3"/>
    <property type="match status" value="1"/>
</dbReference>